<dbReference type="InterPro" id="IPR036812">
    <property type="entry name" value="NAD(P)_OxRdtase_dom_sf"/>
</dbReference>
<reference evidence="5 6" key="2">
    <citation type="submission" date="2018-11" db="EMBL/GenBank/DDBJ databases">
        <authorList>
            <consortium name="Pathogen Informatics"/>
        </authorList>
    </citation>
    <scope>NUCLEOTIDE SEQUENCE [LARGE SCALE GENOMIC DNA]</scope>
</reference>
<evidence type="ECO:0000256" key="1">
    <source>
        <dbReference type="ARBA" id="ARBA00007905"/>
    </source>
</evidence>
<dbReference type="PROSITE" id="PS00062">
    <property type="entry name" value="ALDOKETO_REDUCTASE_2"/>
    <property type="match status" value="2"/>
</dbReference>
<keyword evidence="2" id="KW-0521">NADP</keyword>
<dbReference type="PROSITE" id="PS00063">
    <property type="entry name" value="ALDOKETO_REDUCTASE_3"/>
    <property type="match status" value="2"/>
</dbReference>
<evidence type="ECO:0000256" key="2">
    <source>
        <dbReference type="ARBA" id="ARBA00022857"/>
    </source>
</evidence>
<proteinExistence type="inferred from homology"/>
<dbReference type="EMBL" id="UZAE01014292">
    <property type="protein sequence ID" value="VDO13033.1"/>
    <property type="molecule type" value="Genomic_DNA"/>
</dbReference>
<dbReference type="FunFam" id="3.20.20.100:FF:000006">
    <property type="entry name" value="Aldo-keto reductase family 1 member A1"/>
    <property type="match status" value="2"/>
</dbReference>
<reference evidence="7" key="1">
    <citation type="submission" date="2017-02" db="UniProtKB">
        <authorList>
            <consortium name="WormBaseParasite"/>
        </authorList>
    </citation>
    <scope>IDENTIFICATION</scope>
</reference>
<evidence type="ECO:0000259" key="4">
    <source>
        <dbReference type="Pfam" id="PF00248"/>
    </source>
</evidence>
<dbReference type="Gene3D" id="3.20.20.100">
    <property type="entry name" value="NADP-dependent oxidoreductase domain"/>
    <property type="match status" value="2"/>
</dbReference>
<evidence type="ECO:0000313" key="7">
    <source>
        <dbReference type="WBParaSite" id="HNAJ_0001242501-mRNA-1"/>
    </source>
</evidence>
<sequence length="659" mass="75077">MPQAPVLKLNSGHEIPQIALGTLDAHNIDAVNAVKAAFASGYRHIDTAMFYENEKEVGQAIAESMKEYNLKRGDIFVTSKLWCDRHDPKDVKRSCEETLKDLGLEYLDLYLIHLPVSFKVLDGYVFDLNNRDVLIYENHKLEDTWREMEKLVSAGLAKSVGVSNFNKRQIERIIEHGKMVPAVNQIEVHLHFLNTKLIEFCQSKGIQVEAYAPFGSPGYLKENVKSLFELEAVVEIANKHKVTPAQVLIRHGLQRNLVVIAKSVTPERIRTNFDVFGFELTNEEMDKLNNSGMNIRLFKVPSYAKKAIPRVKTKHYRVFWSKYLEEPKRKRTPFAALLNRLEERKTYKPGDDNQVGHEIPQLAFGTFDVSNMNAINAIKAAFRAGYRHIDCAEFYGNEKGIGQGIAESMKEYKLKREDIFITSKLFCDRHDPKDVKGACEETLNDLGLEYLDLYIIHFPVSFRVADGVSFDFDDPETVILESHNLEDTWREMEKLVPAGLAKSVGVSNFNKRQIERVIEHGTMVPAVNQIEVNLHCLNTKLIEFCQSKGIQVEAFCPLGSPGYFKNKAKSLFELDAVVEIANKHKVTPAQVLIRHGLQRNLVVIAKSVTPERIRTNLDVLGFELSKEEMDRLNNAGMNTRILKLLALAEHPEYPFNDEF</sequence>
<name>A0A0R3TX37_RODNA</name>
<dbReference type="Pfam" id="PF00248">
    <property type="entry name" value="Aldo_ket_red"/>
    <property type="match status" value="2"/>
</dbReference>
<evidence type="ECO:0000313" key="6">
    <source>
        <dbReference type="Proteomes" id="UP000278807"/>
    </source>
</evidence>
<dbReference type="GO" id="GO:0016491">
    <property type="term" value="F:oxidoreductase activity"/>
    <property type="evidence" value="ECO:0007669"/>
    <property type="project" value="UniProtKB-KW"/>
</dbReference>
<keyword evidence="3" id="KW-0560">Oxidoreductase</keyword>
<dbReference type="InterPro" id="IPR023210">
    <property type="entry name" value="NADP_OxRdtase_dom"/>
</dbReference>
<dbReference type="AlphaFoldDB" id="A0A0R3TX37"/>
<dbReference type="SUPFAM" id="SSF51430">
    <property type="entry name" value="NAD(P)-linked oxidoreductase"/>
    <property type="match status" value="2"/>
</dbReference>
<dbReference type="PANTHER" id="PTHR11732">
    <property type="entry name" value="ALDO/KETO REDUCTASE"/>
    <property type="match status" value="1"/>
</dbReference>
<dbReference type="PROSITE" id="PS00798">
    <property type="entry name" value="ALDOKETO_REDUCTASE_1"/>
    <property type="match status" value="2"/>
</dbReference>
<keyword evidence="6" id="KW-1185">Reference proteome</keyword>
<dbReference type="Proteomes" id="UP000278807">
    <property type="component" value="Unassembled WGS sequence"/>
</dbReference>
<evidence type="ECO:0000313" key="5">
    <source>
        <dbReference type="EMBL" id="VDO13033.1"/>
    </source>
</evidence>
<dbReference type="InterPro" id="IPR020471">
    <property type="entry name" value="AKR"/>
</dbReference>
<feature type="domain" description="NADP-dependent oxidoreductase" evidence="4">
    <location>
        <begin position="368"/>
        <end position="634"/>
    </location>
</feature>
<gene>
    <name evidence="5" type="ORF">HNAJ_LOCUS12410</name>
</gene>
<evidence type="ECO:0000256" key="3">
    <source>
        <dbReference type="ARBA" id="ARBA00023002"/>
    </source>
</evidence>
<dbReference type="PRINTS" id="PR00069">
    <property type="entry name" value="ALDKETRDTASE"/>
</dbReference>
<feature type="domain" description="NADP-dependent oxidoreductase" evidence="4">
    <location>
        <begin position="29"/>
        <end position="289"/>
    </location>
</feature>
<dbReference type="OrthoDB" id="416253at2759"/>
<dbReference type="CDD" id="cd19071">
    <property type="entry name" value="AKR_AKR1-5-like"/>
    <property type="match status" value="2"/>
</dbReference>
<comment type="similarity">
    <text evidence="1">Belongs to the aldo/keto reductase family.</text>
</comment>
<dbReference type="WBParaSite" id="HNAJ_0001242501-mRNA-1">
    <property type="protein sequence ID" value="HNAJ_0001242501-mRNA-1"/>
    <property type="gene ID" value="HNAJ_0001242501"/>
</dbReference>
<dbReference type="InterPro" id="IPR018170">
    <property type="entry name" value="Aldo/ket_reductase_CS"/>
</dbReference>
<accession>A0A0R3TX37</accession>
<protein>
    <submittedName>
        <fullName evidence="7">Aldo_ket_red domain-containing protein</fullName>
    </submittedName>
</protein>
<dbReference type="STRING" id="102285.A0A0R3TX37"/>
<organism evidence="7">
    <name type="scientific">Rodentolepis nana</name>
    <name type="common">Dwarf tapeworm</name>
    <name type="synonym">Hymenolepis nana</name>
    <dbReference type="NCBI Taxonomy" id="102285"/>
    <lineage>
        <taxon>Eukaryota</taxon>
        <taxon>Metazoa</taxon>
        <taxon>Spiralia</taxon>
        <taxon>Lophotrochozoa</taxon>
        <taxon>Platyhelminthes</taxon>
        <taxon>Cestoda</taxon>
        <taxon>Eucestoda</taxon>
        <taxon>Cyclophyllidea</taxon>
        <taxon>Hymenolepididae</taxon>
        <taxon>Rodentolepis</taxon>
    </lineage>
</organism>